<name>A0A1H9V687_9STRE</name>
<evidence type="ECO:0000313" key="1">
    <source>
        <dbReference type="EMBL" id="SES17192.1"/>
    </source>
</evidence>
<reference evidence="4" key="2">
    <citation type="submission" date="2016-10" db="EMBL/GenBank/DDBJ databases">
        <authorList>
            <person name="Varghese N."/>
            <person name="Submissions S."/>
        </authorList>
    </citation>
    <scope>NUCLEOTIDE SEQUENCE [LARGE SCALE GENOMIC DNA]</scope>
    <source>
        <strain evidence="4">LMG 15572</strain>
    </source>
</reference>
<dbReference type="Proteomes" id="UP000182712">
    <property type="component" value="Unassembled WGS sequence"/>
</dbReference>
<evidence type="ECO:0000313" key="3">
    <source>
        <dbReference type="Proteomes" id="UP000182712"/>
    </source>
</evidence>
<dbReference type="Proteomes" id="UP000183629">
    <property type="component" value="Unassembled WGS sequence"/>
</dbReference>
<dbReference type="InterPro" id="IPR008003">
    <property type="entry name" value="DUF739"/>
</dbReference>
<proteinExistence type="predicted"/>
<dbReference type="EMBL" id="FPBN01000014">
    <property type="protein sequence ID" value="SFU85208.1"/>
    <property type="molecule type" value="Genomic_DNA"/>
</dbReference>
<evidence type="ECO:0000313" key="4">
    <source>
        <dbReference type="Proteomes" id="UP000183629"/>
    </source>
</evidence>
<dbReference type="Pfam" id="PF05339">
    <property type="entry name" value="DUF739"/>
    <property type="match status" value="1"/>
</dbReference>
<keyword evidence="4" id="KW-1185">Reference proteome</keyword>
<organism evidence="1 3">
    <name type="scientific">Streptococcus gallolyticus</name>
    <dbReference type="NCBI Taxonomy" id="315405"/>
    <lineage>
        <taxon>Bacteria</taxon>
        <taxon>Bacillati</taxon>
        <taxon>Bacillota</taxon>
        <taxon>Bacilli</taxon>
        <taxon>Lactobacillales</taxon>
        <taxon>Streptococcaceae</taxon>
        <taxon>Streptococcus</taxon>
    </lineage>
</organism>
<gene>
    <name evidence="1" type="ORF">SAMN04487840_12030</name>
    <name evidence="2" type="ORF">SAMN05660328_11412</name>
</gene>
<evidence type="ECO:0000313" key="2">
    <source>
        <dbReference type="EMBL" id="SFU85208.1"/>
    </source>
</evidence>
<protein>
    <recommendedName>
        <fullName evidence="5">DUF739 family protein</fullName>
    </recommendedName>
</protein>
<accession>A0A1H9V687</accession>
<reference evidence="1 3" key="1">
    <citation type="submission" date="2016-10" db="EMBL/GenBank/DDBJ databases">
        <authorList>
            <person name="de Groot N.N."/>
        </authorList>
    </citation>
    <scope>NUCLEOTIDE SEQUENCE [LARGE SCALE GENOMIC DNA]</scope>
    <source>
        <strain evidence="2">LMG 15572</strain>
        <strain evidence="1 3">VTM2R47</strain>
    </source>
</reference>
<dbReference type="EMBL" id="FOGM01000020">
    <property type="protein sequence ID" value="SES17192.1"/>
    <property type="molecule type" value="Genomic_DNA"/>
</dbReference>
<dbReference type="AlphaFoldDB" id="A0A1H9V687"/>
<dbReference type="RefSeq" id="WP_074628207.1">
    <property type="nucleotide sequence ID" value="NZ_FOGM01000020.1"/>
</dbReference>
<sequence length="79" mass="9248">MIYKYDYSKLNGKIVEVFGTKKKFAQSMNLSEKSISAKTTNKRGWQQPEISKACELLQIPSNEINSYFFKYKVQDIEQN</sequence>
<evidence type="ECO:0008006" key="5">
    <source>
        <dbReference type="Google" id="ProtNLM"/>
    </source>
</evidence>